<name>A0A0P8HXD7_CITFR</name>
<evidence type="ECO:0000313" key="2">
    <source>
        <dbReference type="EMBL" id="KPR50421.1"/>
    </source>
</evidence>
<reference evidence="2 3" key="2">
    <citation type="journal article" date="2017" name="PLoS ONE">
        <title>Genomic and phenotypic characterisation of fluoroquinolone resistance mechanisms in Enterobacteriaceae in Durban, South Africa.</title>
        <authorList>
            <person name="Osei Sekyere J."/>
            <person name="Amoako D.G."/>
        </authorList>
    </citation>
    <scope>NUCLEOTIDE SEQUENCE [LARGE SCALE GENOMIC DNA]</scope>
    <source>
        <strain evidence="2 3">ST62:944112508</strain>
    </source>
</reference>
<dbReference type="Proteomes" id="UP000855471">
    <property type="component" value="Unassembled WGS sequence"/>
</dbReference>
<reference evidence="3" key="1">
    <citation type="submission" date="2015-09" db="EMBL/GenBank/DDBJ databases">
        <title>Prevalence of NDMs in South Africa.</title>
        <authorList>
            <person name="Osei Sekyere J."/>
            <person name="Govinden U."/>
            <person name="Essack S."/>
            <person name="Haldorsen B."/>
            <person name="Samuelsen O."/>
            <person name="Aasnaes B."/>
            <person name="Sundsfjord A."/>
        </authorList>
    </citation>
    <scope>NUCLEOTIDE SEQUENCE [LARGE SCALE GENOMIC DNA]</scope>
    <source>
        <strain evidence="3">ST62:944112508</strain>
    </source>
</reference>
<reference evidence="1" key="4">
    <citation type="submission" date="2020-09" db="EMBL/GenBank/DDBJ databases">
        <authorList>
            <consortium name="NCBI Pathogen Detection Project"/>
        </authorList>
    </citation>
    <scope>NUCLEOTIDE SEQUENCE</scope>
    <source>
        <strain evidence="1">O50</strain>
    </source>
</reference>
<evidence type="ECO:0000313" key="1">
    <source>
        <dbReference type="EMBL" id="HAT3897709.1"/>
    </source>
</evidence>
<organism evidence="1">
    <name type="scientific">Citrobacter freundii</name>
    <dbReference type="NCBI Taxonomy" id="546"/>
    <lineage>
        <taxon>Bacteria</taxon>
        <taxon>Pseudomonadati</taxon>
        <taxon>Pseudomonadota</taxon>
        <taxon>Gammaproteobacteria</taxon>
        <taxon>Enterobacterales</taxon>
        <taxon>Enterobacteriaceae</taxon>
        <taxon>Citrobacter</taxon>
        <taxon>Citrobacter freundii complex</taxon>
    </lineage>
</organism>
<dbReference type="RefSeq" id="WP_057064699.1">
    <property type="nucleotide sequence ID" value="NZ_CABDWZ010000001.1"/>
</dbReference>
<evidence type="ECO:0008006" key="4">
    <source>
        <dbReference type="Google" id="ProtNLM"/>
    </source>
</evidence>
<evidence type="ECO:0000313" key="3">
    <source>
        <dbReference type="Proteomes" id="UP000050520"/>
    </source>
</evidence>
<proteinExistence type="predicted"/>
<sequence length="270" mass="28892">MMITRSDLRAWRVGPVMYRWFLRAFPAGGSYADVHRALQREGYTDWANSLVEYGWSKWREEASFAQQDIDAMGNISCEQAAEETSRLLASAEDYARFSSAGDNVKIASTGYAAQIASAGYSARIGSVGYNTHIGSSGDRGRIAIAGNSARISSVGDGTRIASTGMRVRISSLGDRNRIASSGDLTQVACFGAEARIANCADNIHIIASGKNAVVASTGAVDSITLGPGGCAALAYHDGERMRFALAVEGEKNIRAGVKYRLNEDHQFVEC</sequence>
<accession>A0A0P8HXD7</accession>
<dbReference type="NCBIfam" id="NF007410">
    <property type="entry name" value="PRK09946.1"/>
    <property type="match status" value="1"/>
</dbReference>
<dbReference type="InterPro" id="IPR059209">
    <property type="entry name" value="YdhT-like"/>
</dbReference>
<protein>
    <recommendedName>
        <fullName evidence="4">Oxidoreductase subunit</fullName>
    </recommendedName>
</protein>
<dbReference type="AlphaFoldDB" id="A0A0P8HXD7"/>
<dbReference type="EMBL" id="LJEB01000124">
    <property type="protein sequence ID" value="KPR50421.1"/>
    <property type="molecule type" value="Genomic_DNA"/>
</dbReference>
<gene>
    <name evidence="2" type="ORF">AN672_23220</name>
    <name evidence="1" type="ORF">I9Y29_002136</name>
</gene>
<reference evidence="1" key="3">
    <citation type="journal article" date="2018" name="Genome Biol.">
        <title>SKESA: strategic k-mer extension for scrupulous assemblies.</title>
        <authorList>
            <person name="Souvorov A."/>
            <person name="Agarwala R."/>
            <person name="Lipman D.J."/>
        </authorList>
    </citation>
    <scope>NUCLEOTIDE SEQUENCE</scope>
    <source>
        <strain evidence="1">O50</strain>
    </source>
</reference>
<comment type="caution">
    <text evidence="1">The sequence shown here is derived from an EMBL/GenBank/DDBJ whole genome shotgun (WGS) entry which is preliminary data.</text>
</comment>
<dbReference type="Proteomes" id="UP000050520">
    <property type="component" value="Unassembled WGS sequence"/>
</dbReference>
<dbReference type="EMBL" id="DACSXJ010000010">
    <property type="protein sequence ID" value="HAT3897709.1"/>
    <property type="molecule type" value="Genomic_DNA"/>
</dbReference>